<evidence type="ECO:0000313" key="2">
    <source>
        <dbReference type="Proteomes" id="UP001431217"/>
    </source>
</evidence>
<dbReference type="PROSITE" id="PS51318">
    <property type="entry name" value="TAT"/>
    <property type="match status" value="1"/>
</dbReference>
<gene>
    <name evidence="1" type="ORF">M2650_13840</name>
</gene>
<comment type="caution">
    <text evidence="1">The sequence shown here is derived from an EMBL/GenBank/DDBJ whole genome shotgun (WGS) entry which is preliminary data.</text>
</comment>
<dbReference type="PROSITE" id="PS51365">
    <property type="entry name" value="RENAL_DIPEPTIDASE_2"/>
    <property type="match status" value="1"/>
</dbReference>
<dbReference type="InterPro" id="IPR006311">
    <property type="entry name" value="TAT_signal"/>
</dbReference>
<dbReference type="EMBL" id="JAMBEP010000003">
    <property type="protein sequence ID" value="MCL1635706.1"/>
    <property type="molecule type" value="Genomic_DNA"/>
</dbReference>
<dbReference type="RefSeq" id="WP_249475477.1">
    <property type="nucleotide sequence ID" value="NZ_JAMBEP010000003.1"/>
</dbReference>
<dbReference type="PANTHER" id="PTHR10443">
    <property type="entry name" value="MICROSOMAL DIPEPTIDASE"/>
    <property type="match status" value="1"/>
</dbReference>
<organism evidence="1 2">
    <name type="scientific">Luteimonas galliterrae</name>
    <dbReference type="NCBI Taxonomy" id="2940486"/>
    <lineage>
        <taxon>Bacteria</taxon>
        <taxon>Pseudomonadati</taxon>
        <taxon>Pseudomonadota</taxon>
        <taxon>Gammaproteobacteria</taxon>
        <taxon>Lysobacterales</taxon>
        <taxon>Lysobacteraceae</taxon>
        <taxon>Luteimonas</taxon>
    </lineage>
</organism>
<protein>
    <submittedName>
        <fullName evidence="1">Dipeptidase</fullName>
    </submittedName>
</protein>
<dbReference type="InterPro" id="IPR008257">
    <property type="entry name" value="Pept_M19"/>
</dbReference>
<sequence length="383" mass="41699">MATDRPSTARRGLLKAAAGATVAVSLPYPFRAVARAKAADPRAYSARARALVERALVIDMLAPLKLDFRPEAYAGRISTQETAMFRGSGITGFHNSVGFDGAKAYEDVLAFLAAWQGYVGRNDELFCLVDKAQDLDRAKAQGKIAVIMGVQNADHFRQADDVKKFHQLGQRCAQLTYNSQNFVGTGGTDRIDGGVSDYGADIIKAMNEAGMLIDASHCGDRTTLDAIELSKGPIAITHSNCRALVAHPRLKTDEAIRKLAAKGGVMGITGVRMFVRGRDPTTVEHMVDHIDHVAKLVGIEHVGIGSDADLNGYDDMEPKQLKELRASYKASYAFRDKIDIDGFDHPKKIYDLTEALIRRGYSDTDIEAVLGGNFRRLLGGIWT</sequence>
<dbReference type="PANTHER" id="PTHR10443:SF12">
    <property type="entry name" value="DIPEPTIDASE"/>
    <property type="match status" value="1"/>
</dbReference>
<evidence type="ECO:0000313" key="1">
    <source>
        <dbReference type="EMBL" id="MCL1635706.1"/>
    </source>
</evidence>
<dbReference type="Gene3D" id="3.20.20.140">
    <property type="entry name" value="Metal-dependent hydrolases"/>
    <property type="match status" value="1"/>
</dbReference>
<reference evidence="1 2" key="1">
    <citation type="submission" date="2022-05" db="EMBL/GenBank/DDBJ databases">
        <title>Luteimonas sp. SX5, whole genome shotgun sequencing project.</title>
        <authorList>
            <person name="Zhao G."/>
            <person name="Shen L."/>
        </authorList>
    </citation>
    <scope>NUCLEOTIDE SEQUENCE [LARGE SCALE GENOMIC DNA]</scope>
    <source>
        <strain evidence="1 2">SX5</strain>
    </source>
</reference>
<dbReference type="SUPFAM" id="SSF51556">
    <property type="entry name" value="Metallo-dependent hydrolases"/>
    <property type="match status" value="1"/>
</dbReference>
<dbReference type="Pfam" id="PF01244">
    <property type="entry name" value="Peptidase_M19"/>
    <property type="match status" value="1"/>
</dbReference>
<dbReference type="InterPro" id="IPR032466">
    <property type="entry name" value="Metal_Hydrolase"/>
</dbReference>
<proteinExistence type="predicted"/>
<dbReference type="Proteomes" id="UP001431217">
    <property type="component" value="Unassembled WGS sequence"/>
</dbReference>
<accession>A0ABT0MLF2</accession>
<keyword evidence="2" id="KW-1185">Reference proteome</keyword>
<name>A0ABT0MLF2_9GAMM</name>